<dbReference type="CDD" id="cd08545">
    <property type="entry name" value="YcnI_like"/>
    <property type="match status" value="1"/>
</dbReference>
<dbReference type="RefSeq" id="WP_110257227.1">
    <property type="nucleotide sequence ID" value="NZ_QJKB01000009.1"/>
</dbReference>
<dbReference type="InterPro" id="IPR012533">
    <property type="entry name" value="YcnI-copper_dom"/>
</dbReference>
<evidence type="ECO:0000259" key="2">
    <source>
        <dbReference type="Pfam" id="PF07987"/>
    </source>
</evidence>
<dbReference type="AlphaFoldDB" id="A0A318IUY8"/>
<dbReference type="InterPro" id="IPR038507">
    <property type="entry name" value="YcnI-like_sf"/>
</dbReference>
<comment type="caution">
    <text evidence="3">The sequence shown here is derived from an EMBL/GenBank/DDBJ whole genome shotgun (WGS) entry which is preliminary data.</text>
</comment>
<name>A0A318IUY8_9BURK</name>
<gene>
    <name evidence="3" type="ORF">DFR42_10997</name>
</gene>
<evidence type="ECO:0000313" key="3">
    <source>
        <dbReference type="EMBL" id="PXX39986.1"/>
    </source>
</evidence>
<keyword evidence="1" id="KW-0732">Signal</keyword>
<dbReference type="OrthoDB" id="9796962at2"/>
<feature type="domain" description="YncI copper-binding" evidence="2">
    <location>
        <begin position="23"/>
        <end position="166"/>
    </location>
</feature>
<dbReference type="EMBL" id="QJKB01000009">
    <property type="protein sequence ID" value="PXX39986.1"/>
    <property type="molecule type" value="Genomic_DNA"/>
</dbReference>
<reference evidence="3 4" key="1">
    <citation type="submission" date="2018-05" db="EMBL/GenBank/DDBJ databases">
        <title>Genomic Encyclopedia of Type Strains, Phase IV (KMG-IV): sequencing the most valuable type-strain genomes for metagenomic binning, comparative biology and taxonomic classification.</title>
        <authorList>
            <person name="Goeker M."/>
        </authorList>
    </citation>
    <scope>NUCLEOTIDE SEQUENCE [LARGE SCALE GENOMIC DNA]</scope>
    <source>
        <strain evidence="3 4">DSM 19792</strain>
    </source>
</reference>
<evidence type="ECO:0000256" key="1">
    <source>
        <dbReference type="SAM" id="SignalP"/>
    </source>
</evidence>
<protein>
    <submittedName>
        <fullName evidence="3">Uncharacterized protein YcnI</fullName>
    </submittedName>
</protein>
<dbReference type="Gene3D" id="2.60.40.2230">
    <property type="entry name" value="Uncharacterised protein YcnI-like PF07987, DUF1775"/>
    <property type="match status" value="1"/>
</dbReference>
<accession>A0A318IUY8</accession>
<dbReference type="Proteomes" id="UP000247792">
    <property type="component" value="Unassembled WGS sequence"/>
</dbReference>
<sequence length="176" mass="18993">MNKRVFISLFVVGNMLATGAHAHVTLEQPSANAGAYHKLTFKIGHGCEGSATTAVKVSIPDNVSGAKPMPKAGWAIDTSIQPLKVPYNSHGKTITQDVREVSWTGGPLPDAYYDEFAIQVKLPEKAGKVYFKVTQLCEKGRLDWVEIPADGQTAKGFKAPAPVLEVKEKAEAAHQH</sequence>
<evidence type="ECO:0000313" key="4">
    <source>
        <dbReference type="Proteomes" id="UP000247792"/>
    </source>
</evidence>
<proteinExistence type="predicted"/>
<dbReference type="Pfam" id="PF07987">
    <property type="entry name" value="DUF1775"/>
    <property type="match status" value="1"/>
</dbReference>
<organism evidence="3 4">
    <name type="scientific">Undibacterium pigrum</name>
    <dbReference type="NCBI Taxonomy" id="401470"/>
    <lineage>
        <taxon>Bacteria</taxon>
        <taxon>Pseudomonadati</taxon>
        <taxon>Pseudomonadota</taxon>
        <taxon>Betaproteobacteria</taxon>
        <taxon>Burkholderiales</taxon>
        <taxon>Oxalobacteraceae</taxon>
        <taxon>Undibacterium</taxon>
    </lineage>
</organism>
<feature type="signal peptide" evidence="1">
    <location>
        <begin position="1"/>
        <end position="22"/>
    </location>
</feature>
<feature type="chain" id="PRO_5016397578" evidence="1">
    <location>
        <begin position="23"/>
        <end position="176"/>
    </location>
</feature>
<keyword evidence="4" id="KW-1185">Reference proteome</keyword>